<dbReference type="InterPro" id="IPR003593">
    <property type="entry name" value="AAA+_ATPase"/>
</dbReference>
<dbReference type="CDD" id="cd03230">
    <property type="entry name" value="ABC_DR_subfamily_A"/>
    <property type="match status" value="1"/>
</dbReference>
<dbReference type="PROSITE" id="PS50893">
    <property type="entry name" value="ABC_TRANSPORTER_2"/>
    <property type="match status" value="1"/>
</dbReference>
<sequence length="232" mass="25827">MEIVVHARGLVKKFGNRAVVDGLDLFIERGEVLAIIGPNGAGKSTTLDLILGLKQADAGSVTYWREDPFHQIGVQLQSTPFFPGFNALENMRMFAAFYGLRLTNNDILSILDQCDLREVVRTNADRLSGGQQKRLSIAMTIMHKPQLLFLDEPTSALDPRARREVRNLIQSLTATGTSIIFTSHDMEEVHKLATRVVMINAGRVQAVGTPEDLLTEYNVTSLEELYIQLTED</sequence>
<keyword evidence="1" id="KW-0813">Transport</keyword>
<dbReference type="InterPro" id="IPR003439">
    <property type="entry name" value="ABC_transporter-like_ATP-bd"/>
</dbReference>
<organism evidence="5 6">
    <name type="scientific">Paenibacillus crassostreae</name>
    <dbReference type="NCBI Taxonomy" id="1763538"/>
    <lineage>
        <taxon>Bacteria</taxon>
        <taxon>Bacillati</taxon>
        <taxon>Bacillota</taxon>
        <taxon>Bacilli</taxon>
        <taxon>Bacillales</taxon>
        <taxon>Paenibacillaceae</taxon>
        <taxon>Paenibacillus</taxon>
    </lineage>
</organism>
<dbReference type="GO" id="GO:0016887">
    <property type="term" value="F:ATP hydrolysis activity"/>
    <property type="evidence" value="ECO:0007669"/>
    <property type="project" value="InterPro"/>
</dbReference>
<dbReference type="Pfam" id="PF00005">
    <property type="entry name" value="ABC_tran"/>
    <property type="match status" value="1"/>
</dbReference>
<dbReference type="InterPro" id="IPR027417">
    <property type="entry name" value="P-loop_NTPase"/>
</dbReference>
<keyword evidence="2" id="KW-0547">Nucleotide-binding</keyword>
<dbReference type="GO" id="GO:0005524">
    <property type="term" value="F:ATP binding"/>
    <property type="evidence" value="ECO:0007669"/>
    <property type="project" value="UniProtKB-KW"/>
</dbReference>
<evidence type="ECO:0000256" key="2">
    <source>
        <dbReference type="ARBA" id="ARBA00022741"/>
    </source>
</evidence>
<keyword evidence="3" id="KW-0067">ATP-binding</keyword>
<protein>
    <submittedName>
        <fullName evidence="5">ABC transporter</fullName>
    </submittedName>
</protein>
<dbReference type="EMBL" id="LSFN01000036">
    <property type="protein sequence ID" value="OAB71893.1"/>
    <property type="molecule type" value="Genomic_DNA"/>
</dbReference>
<dbReference type="KEGG" id="pcx:LPB68_12875"/>
<reference evidence="5 6" key="1">
    <citation type="submission" date="2016-02" db="EMBL/GenBank/DDBJ databases">
        <title>Paenibacillus sp. LPB0068, isolated from Crassostrea gigas.</title>
        <authorList>
            <person name="Shin S.-K."/>
            <person name="Yi H."/>
        </authorList>
    </citation>
    <scope>NUCLEOTIDE SEQUENCE [LARGE SCALE GENOMIC DNA]</scope>
    <source>
        <strain evidence="5 6">LPB0068</strain>
    </source>
</reference>
<name>A0A162KPQ5_9BACL</name>
<dbReference type="InterPro" id="IPR050763">
    <property type="entry name" value="ABC_transporter_ATP-binding"/>
</dbReference>
<dbReference type="OrthoDB" id="9804819at2"/>
<evidence type="ECO:0000313" key="5">
    <source>
        <dbReference type="EMBL" id="OAB71893.1"/>
    </source>
</evidence>
<dbReference type="AlphaFoldDB" id="A0A162KPQ5"/>
<comment type="caution">
    <text evidence="5">The sequence shown here is derived from an EMBL/GenBank/DDBJ whole genome shotgun (WGS) entry which is preliminary data.</text>
</comment>
<accession>A0A162KPQ5</accession>
<dbReference type="SUPFAM" id="SSF52540">
    <property type="entry name" value="P-loop containing nucleoside triphosphate hydrolases"/>
    <property type="match status" value="1"/>
</dbReference>
<dbReference type="SMART" id="SM00382">
    <property type="entry name" value="AAA"/>
    <property type="match status" value="1"/>
</dbReference>
<evidence type="ECO:0000256" key="3">
    <source>
        <dbReference type="ARBA" id="ARBA00022840"/>
    </source>
</evidence>
<evidence type="ECO:0000313" key="6">
    <source>
        <dbReference type="Proteomes" id="UP000077134"/>
    </source>
</evidence>
<dbReference type="PANTHER" id="PTHR42711:SF16">
    <property type="entry name" value="ABC TRANSPORTER ATP-BINDING PROTEIN"/>
    <property type="match status" value="1"/>
</dbReference>
<dbReference type="Proteomes" id="UP000077134">
    <property type="component" value="Unassembled WGS sequence"/>
</dbReference>
<keyword evidence="6" id="KW-1185">Reference proteome</keyword>
<proteinExistence type="predicted"/>
<dbReference type="Gene3D" id="3.40.50.300">
    <property type="entry name" value="P-loop containing nucleotide triphosphate hydrolases"/>
    <property type="match status" value="1"/>
</dbReference>
<gene>
    <name evidence="5" type="ORF">PNBC_18015</name>
</gene>
<evidence type="ECO:0000259" key="4">
    <source>
        <dbReference type="PROSITE" id="PS50893"/>
    </source>
</evidence>
<dbReference type="PROSITE" id="PS00211">
    <property type="entry name" value="ABC_TRANSPORTER_1"/>
    <property type="match status" value="1"/>
</dbReference>
<dbReference type="PANTHER" id="PTHR42711">
    <property type="entry name" value="ABC TRANSPORTER ATP-BINDING PROTEIN"/>
    <property type="match status" value="1"/>
</dbReference>
<feature type="domain" description="ABC transporter" evidence="4">
    <location>
        <begin position="5"/>
        <end position="226"/>
    </location>
</feature>
<dbReference type="STRING" id="1763538.LPB68_12875"/>
<evidence type="ECO:0000256" key="1">
    <source>
        <dbReference type="ARBA" id="ARBA00022448"/>
    </source>
</evidence>
<dbReference type="InterPro" id="IPR017871">
    <property type="entry name" value="ABC_transporter-like_CS"/>
</dbReference>